<evidence type="ECO:0000259" key="2">
    <source>
        <dbReference type="Pfam" id="PF04982"/>
    </source>
</evidence>
<dbReference type="EMBL" id="CADCVF010000035">
    <property type="protein sequence ID" value="CAA9455217.1"/>
    <property type="molecule type" value="Genomic_DNA"/>
</dbReference>
<feature type="transmembrane region" description="Helical" evidence="1">
    <location>
        <begin position="77"/>
        <end position="96"/>
    </location>
</feature>
<feature type="domain" description="HPP transmembrane region" evidence="2">
    <location>
        <begin position="22"/>
        <end position="175"/>
    </location>
</feature>
<gene>
    <name evidence="3" type="ORF">AVDCRST_MAG58-1353</name>
</gene>
<organism evidence="3">
    <name type="scientific">uncultured Rubrobacteraceae bacterium</name>
    <dbReference type="NCBI Taxonomy" id="349277"/>
    <lineage>
        <taxon>Bacteria</taxon>
        <taxon>Bacillati</taxon>
        <taxon>Actinomycetota</taxon>
        <taxon>Rubrobacteria</taxon>
        <taxon>Rubrobacterales</taxon>
        <taxon>Rubrobacteraceae</taxon>
        <taxon>environmental samples</taxon>
    </lineage>
</organism>
<dbReference type="InterPro" id="IPR058581">
    <property type="entry name" value="TM_HPP"/>
</dbReference>
<evidence type="ECO:0000313" key="3">
    <source>
        <dbReference type="EMBL" id="CAA9455217.1"/>
    </source>
</evidence>
<dbReference type="PANTHER" id="PTHR33741">
    <property type="entry name" value="TRANSMEMBRANE PROTEIN DDB_G0269096-RELATED"/>
    <property type="match status" value="1"/>
</dbReference>
<proteinExistence type="predicted"/>
<evidence type="ECO:0000256" key="1">
    <source>
        <dbReference type="SAM" id="Phobius"/>
    </source>
</evidence>
<feature type="transmembrane region" description="Helical" evidence="1">
    <location>
        <begin position="154"/>
        <end position="171"/>
    </location>
</feature>
<keyword evidence="1" id="KW-1133">Transmembrane helix</keyword>
<accession>A0A6J4R0F1</accession>
<dbReference type="InterPro" id="IPR007065">
    <property type="entry name" value="HPP"/>
</dbReference>
<name>A0A6J4R0F1_9ACTN</name>
<reference evidence="3" key="1">
    <citation type="submission" date="2020-02" db="EMBL/GenBank/DDBJ databases">
        <authorList>
            <person name="Meier V. D."/>
        </authorList>
    </citation>
    <scope>NUCLEOTIDE SEQUENCE</scope>
    <source>
        <strain evidence="3">AVDCRST_MAG58</strain>
    </source>
</reference>
<keyword evidence="1" id="KW-0472">Membrane</keyword>
<dbReference type="Pfam" id="PF04982">
    <property type="entry name" value="TM_HPP"/>
    <property type="match status" value="1"/>
</dbReference>
<feature type="transmembrane region" description="Helical" evidence="1">
    <location>
        <begin position="108"/>
        <end position="129"/>
    </location>
</feature>
<sequence length="187" mass="19418">MTAQNERHRLHGRLVESLGERWGEALYTFACCLLAIVLSGVAAYAAKQPLLFPSLGPTALLFFERPMDAPSSPRNALIGHAVAIGAGAFSLAVFGLSNDPSILVENVTSARIGAGALSVALTGAVLLLLRASHPPTGATTLIVSLGFLQTPPEMAALMVGVVILTVVGWIVNRAAGIPVPLWSAEKS</sequence>
<keyword evidence="1" id="KW-0812">Transmembrane</keyword>
<feature type="transmembrane region" description="Helical" evidence="1">
    <location>
        <begin position="26"/>
        <end position="46"/>
    </location>
</feature>
<dbReference type="AlphaFoldDB" id="A0A6J4R0F1"/>
<protein>
    <recommendedName>
        <fullName evidence="2">HPP transmembrane region domain-containing protein</fullName>
    </recommendedName>
</protein>
<dbReference type="PANTHER" id="PTHR33741:SF5">
    <property type="entry name" value="TRANSMEMBRANE PROTEIN DDB_G0269096-RELATED"/>
    <property type="match status" value="1"/>
</dbReference>